<sequence>MSTDDSQLSTPATSQPPSHDTLQVQGWVRWLIVSLRIVTGLLVLGVVFCVSANVFGRFVLNTSYAWAEEMSRVLFIWLVLLGAGLGSLEKEHVAVTYFRNLATPRLRKALALLVIALIYLVCLCILAGFKELTAGFTSATPMLGISKTWLYSAMPVMAVLTLLANTLALVALFRRNPSRRRSTP</sequence>
<dbReference type="RefSeq" id="WP_149285057.1">
    <property type="nucleotide sequence ID" value="NZ_CP038437.2"/>
</dbReference>
<dbReference type="PANTHER" id="PTHR35011">
    <property type="entry name" value="2,3-DIKETO-L-GULONATE TRAP TRANSPORTER SMALL PERMEASE PROTEIN YIAM"/>
    <property type="match status" value="1"/>
</dbReference>
<gene>
    <name evidence="12" type="ORF">E4T21_11165</name>
</gene>
<keyword evidence="2 9" id="KW-0813">Transport</keyword>
<accession>A0A5C1NIH3</accession>
<evidence type="ECO:0000256" key="10">
    <source>
        <dbReference type="SAM" id="MobiDB-lite"/>
    </source>
</evidence>
<dbReference type="GO" id="GO:0005886">
    <property type="term" value="C:plasma membrane"/>
    <property type="evidence" value="ECO:0007669"/>
    <property type="project" value="UniProtKB-SubCell"/>
</dbReference>
<evidence type="ECO:0000256" key="6">
    <source>
        <dbReference type="ARBA" id="ARBA00022989"/>
    </source>
</evidence>
<evidence type="ECO:0000256" key="8">
    <source>
        <dbReference type="ARBA" id="ARBA00038436"/>
    </source>
</evidence>
<keyword evidence="7 9" id="KW-0472">Membrane</keyword>
<evidence type="ECO:0000313" key="12">
    <source>
        <dbReference type="EMBL" id="QEM82047.1"/>
    </source>
</evidence>
<organism evidence="12 13">
    <name type="scientific">Halomonas binhaiensis</name>
    <dbReference type="NCBI Taxonomy" id="2562282"/>
    <lineage>
        <taxon>Bacteria</taxon>
        <taxon>Pseudomonadati</taxon>
        <taxon>Pseudomonadota</taxon>
        <taxon>Gammaproteobacteria</taxon>
        <taxon>Oceanospirillales</taxon>
        <taxon>Halomonadaceae</taxon>
        <taxon>Halomonas</taxon>
    </lineage>
</organism>
<protein>
    <recommendedName>
        <fullName evidence="9">TRAP transporter small permease protein</fullName>
    </recommendedName>
</protein>
<comment type="subunit">
    <text evidence="9">The complex comprises the extracytoplasmic solute receptor protein and the two transmembrane proteins.</text>
</comment>
<name>A0A5C1NIH3_9GAMM</name>
<evidence type="ECO:0000313" key="13">
    <source>
        <dbReference type="Proteomes" id="UP000324285"/>
    </source>
</evidence>
<comment type="function">
    <text evidence="9">Part of the tripartite ATP-independent periplasmic (TRAP) transport system.</text>
</comment>
<dbReference type="AlphaFoldDB" id="A0A5C1NIH3"/>
<feature type="region of interest" description="Disordered" evidence="10">
    <location>
        <begin position="1"/>
        <end position="20"/>
    </location>
</feature>
<feature type="transmembrane region" description="Helical" evidence="9">
    <location>
        <begin position="149"/>
        <end position="173"/>
    </location>
</feature>
<dbReference type="GO" id="GO:0015740">
    <property type="term" value="P:C4-dicarboxylate transport"/>
    <property type="evidence" value="ECO:0007669"/>
    <property type="project" value="TreeGrafter"/>
</dbReference>
<comment type="subcellular location">
    <subcellularLocation>
        <location evidence="1 9">Cell inner membrane</location>
        <topology evidence="1 9">Multi-pass membrane protein</topology>
    </subcellularLocation>
</comment>
<comment type="similarity">
    <text evidence="8 9">Belongs to the TRAP transporter small permease family.</text>
</comment>
<dbReference type="KEGG" id="hbh:E4T21_11165"/>
<dbReference type="Pfam" id="PF04290">
    <property type="entry name" value="DctQ"/>
    <property type="match status" value="1"/>
</dbReference>
<evidence type="ECO:0000256" key="1">
    <source>
        <dbReference type="ARBA" id="ARBA00004429"/>
    </source>
</evidence>
<dbReference type="InterPro" id="IPR055348">
    <property type="entry name" value="DctQ"/>
</dbReference>
<evidence type="ECO:0000256" key="5">
    <source>
        <dbReference type="ARBA" id="ARBA00022692"/>
    </source>
</evidence>
<keyword evidence="6 9" id="KW-1133">Transmembrane helix</keyword>
<evidence type="ECO:0000256" key="3">
    <source>
        <dbReference type="ARBA" id="ARBA00022475"/>
    </source>
</evidence>
<evidence type="ECO:0000259" key="11">
    <source>
        <dbReference type="Pfam" id="PF04290"/>
    </source>
</evidence>
<dbReference type="Proteomes" id="UP000324285">
    <property type="component" value="Chromosome"/>
</dbReference>
<dbReference type="EMBL" id="CP038437">
    <property type="protein sequence ID" value="QEM82047.1"/>
    <property type="molecule type" value="Genomic_DNA"/>
</dbReference>
<feature type="transmembrane region" description="Helical" evidence="9">
    <location>
        <begin position="37"/>
        <end position="58"/>
    </location>
</feature>
<evidence type="ECO:0000256" key="7">
    <source>
        <dbReference type="ARBA" id="ARBA00023136"/>
    </source>
</evidence>
<feature type="transmembrane region" description="Helical" evidence="9">
    <location>
        <begin position="70"/>
        <end position="88"/>
    </location>
</feature>
<keyword evidence="4 9" id="KW-0997">Cell inner membrane</keyword>
<keyword evidence="13" id="KW-1185">Reference proteome</keyword>
<reference evidence="12" key="1">
    <citation type="submission" date="2021-02" db="EMBL/GenBank/DDBJ databases">
        <title>Strain Y2R2, a novel species of the genus Halomonas.</title>
        <authorList>
            <person name="Huang H."/>
        </authorList>
    </citation>
    <scope>NUCLEOTIDE SEQUENCE</scope>
    <source>
        <strain evidence="12">Y2R2</strain>
    </source>
</reference>
<feature type="transmembrane region" description="Helical" evidence="9">
    <location>
        <begin position="109"/>
        <end position="129"/>
    </location>
</feature>
<dbReference type="OrthoDB" id="9791324at2"/>
<proteinExistence type="inferred from homology"/>
<dbReference type="GO" id="GO:0022857">
    <property type="term" value="F:transmembrane transporter activity"/>
    <property type="evidence" value="ECO:0007669"/>
    <property type="project" value="UniProtKB-UniRule"/>
</dbReference>
<dbReference type="InterPro" id="IPR007387">
    <property type="entry name" value="TRAP_DctQ"/>
</dbReference>
<feature type="domain" description="Tripartite ATP-independent periplasmic transporters DctQ component" evidence="11">
    <location>
        <begin position="47"/>
        <end position="174"/>
    </location>
</feature>
<keyword evidence="3" id="KW-1003">Cell membrane</keyword>
<keyword evidence="5 9" id="KW-0812">Transmembrane</keyword>
<evidence type="ECO:0000256" key="4">
    <source>
        <dbReference type="ARBA" id="ARBA00022519"/>
    </source>
</evidence>
<evidence type="ECO:0000256" key="2">
    <source>
        <dbReference type="ARBA" id="ARBA00022448"/>
    </source>
</evidence>
<evidence type="ECO:0000256" key="9">
    <source>
        <dbReference type="RuleBase" id="RU369079"/>
    </source>
</evidence>
<dbReference type="PANTHER" id="PTHR35011:SF5">
    <property type="entry name" value="SIALIC ACID TRAP TRANSPORTER SMALL PERMEASE PROTEIN SIAQ"/>
    <property type="match status" value="1"/>
</dbReference>